<dbReference type="Proteomes" id="UP000799441">
    <property type="component" value="Unassembled WGS sequence"/>
</dbReference>
<dbReference type="PANTHER" id="PTHR10778:SF10">
    <property type="entry name" value="SOLUTE CARRIER FAMILY 35 MEMBER B1"/>
    <property type="match status" value="1"/>
</dbReference>
<keyword evidence="6" id="KW-0256">Endoplasmic reticulum</keyword>
<feature type="transmembrane region" description="Helical" evidence="11">
    <location>
        <begin position="319"/>
        <end position="337"/>
    </location>
</feature>
<feature type="transmembrane region" description="Helical" evidence="11">
    <location>
        <begin position="262"/>
        <end position="283"/>
    </location>
</feature>
<keyword evidence="8 11" id="KW-0472">Membrane</keyword>
<dbReference type="EMBL" id="MU003843">
    <property type="protein sequence ID" value="KAF2717466.1"/>
    <property type="molecule type" value="Genomic_DNA"/>
</dbReference>
<comment type="subcellular location">
    <subcellularLocation>
        <location evidence="1">Endoplasmic reticulum membrane</location>
        <topology evidence="1">Multi-pass membrane protein</topology>
    </subcellularLocation>
</comment>
<comment type="caution">
    <text evidence="12">The sequence shown here is derived from an EMBL/GenBank/DDBJ whole genome shotgun (WGS) entry which is preliminary data.</text>
</comment>
<feature type="transmembrane region" description="Helical" evidence="11">
    <location>
        <begin position="51"/>
        <end position="70"/>
    </location>
</feature>
<keyword evidence="13" id="KW-1185">Reference proteome</keyword>
<evidence type="ECO:0000256" key="4">
    <source>
        <dbReference type="ARBA" id="ARBA00022597"/>
    </source>
</evidence>
<evidence type="ECO:0000313" key="12">
    <source>
        <dbReference type="EMBL" id="KAF2717466.1"/>
    </source>
</evidence>
<dbReference type="GO" id="GO:0005460">
    <property type="term" value="F:UDP-glucose transmembrane transporter activity"/>
    <property type="evidence" value="ECO:0007669"/>
    <property type="project" value="TreeGrafter"/>
</dbReference>
<dbReference type="SUPFAM" id="SSF103481">
    <property type="entry name" value="Multidrug resistance efflux transporter EmrE"/>
    <property type="match status" value="1"/>
</dbReference>
<evidence type="ECO:0000256" key="8">
    <source>
        <dbReference type="ARBA" id="ARBA00023136"/>
    </source>
</evidence>
<protein>
    <recommendedName>
        <fullName evidence="9">UDP-galactose transporter homolog 1</fullName>
    </recommendedName>
</protein>
<accession>A0A9P4ULM3</accession>
<feature type="region of interest" description="Disordered" evidence="10">
    <location>
        <begin position="1"/>
        <end position="46"/>
    </location>
</feature>
<evidence type="ECO:0000313" key="13">
    <source>
        <dbReference type="Proteomes" id="UP000799441"/>
    </source>
</evidence>
<evidence type="ECO:0000256" key="2">
    <source>
        <dbReference type="ARBA" id="ARBA00010694"/>
    </source>
</evidence>
<evidence type="ECO:0000256" key="7">
    <source>
        <dbReference type="ARBA" id="ARBA00022989"/>
    </source>
</evidence>
<evidence type="ECO:0000256" key="10">
    <source>
        <dbReference type="SAM" id="MobiDB-lite"/>
    </source>
</evidence>
<dbReference type="Pfam" id="PF08449">
    <property type="entry name" value="UAA"/>
    <property type="match status" value="1"/>
</dbReference>
<dbReference type="GO" id="GO:0005789">
    <property type="term" value="C:endoplasmic reticulum membrane"/>
    <property type="evidence" value="ECO:0007669"/>
    <property type="project" value="UniProtKB-SubCell"/>
</dbReference>
<dbReference type="PANTHER" id="PTHR10778">
    <property type="entry name" value="SOLUTE CARRIER FAMILY 35 MEMBER B"/>
    <property type="match status" value="1"/>
</dbReference>
<keyword evidence="7 11" id="KW-1133">Transmembrane helix</keyword>
<evidence type="ECO:0000256" key="1">
    <source>
        <dbReference type="ARBA" id="ARBA00004477"/>
    </source>
</evidence>
<feature type="compositionally biased region" description="Low complexity" evidence="10">
    <location>
        <begin position="30"/>
        <end position="46"/>
    </location>
</feature>
<feature type="transmembrane region" description="Helical" evidence="11">
    <location>
        <begin position="186"/>
        <end position="204"/>
    </location>
</feature>
<dbReference type="OrthoDB" id="1601at2759"/>
<dbReference type="GO" id="GO:0000139">
    <property type="term" value="C:Golgi membrane"/>
    <property type="evidence" value="ECO:0007669"/>
    <property type="project" value="TreeGrafter"/>
</dbReference>
<dbReference type="GO" id="GO:0005459">
    <property type="term" value="F:UDP-galactose transmembrane transporter activity"/>
    <property type="evidence" value="ECO:0007669"/>
    <property type="project" value="TreeGrafter"/>
</dbReference>
<keyword evidence="5 11" id="KW-0812">Transmembrane</keyword>
<dbReference type="InterPro" id="IPR013657">
    <property type="entry name" value="SCL35B1-4/HUT1"/>
</dbReference>
<keyword evidence="4" id="KW-0762">Sugar transport</keyword>
<feature type="transmembrane region" description="Helical" evidence="11">
    <location>
        <begin position="131"/>
        <end position="152"/>
    </location>
</feature>
<name>A0A9P4ULM3_9PEZI</name>
<comment type="similarity">
    <text evidence="2">Belongs to the nucleotide-sugar transporter family. SLC35B subfamily.</text>
</comment>
<dbReference type="InterPro" id="IPR037185">
    <property type="entry name" value="EmrE-like"/>
</dbReference>
<evidence type="ECO:0000256" key="6">
    <source>
        <dbReference type="ARBA" id="ARBA00022824"/>
    </source>
</evidence>
<sequence>MATSNGDIRHRQVNGKAAGNGGLKQSPGESSNTSSSSSSSSSGNDHSTGTLGLIVGVGGIYASFLTWGVLQERITTTDYNQNPLSSQREVFKYPVVMNTVQSLFAAILGYVYILATRTSSNPLPVIPSQKIIWPLTLVALTSALSSPFGYASLAHVDYITFILAKSCKLLPVMFLHITLYGKRYPFYKYAVVALVTAGVAVFTLHQSSGSSGGKKQKGAGGSSSLYGLMLLSINLLFDGLTNSTQDDIYARFRPYSGQQMMCALNLMSTVLTAAYLSLSPYLASTGAGAYLGMGVASEAGELQGALAFVQRHPTVGWDILGFAVAGAVGQVFIFYTLARFGSLLLVTVTVTRKMLTMILSVVWFGHSLTPMQWVGVGLVFGGIGVESQLSRREKLAKETARKKQ</sequence>
<evidence type="ECO:0000256" key="3">
    <source>
        <dbReference type="ARBA" id="ARBA00022448"/>
    </source>
</evidence>
<proteinExistence type="inferred from homology"/>
<feature type="transmembrane region" description="Helical" evidence="11">
    <location>
        <begin position="371"/>
        <end position="389"/>
    </location>
</feature>
<feature type="transmembrane region" description="Helical" evidence="11">
    <location>
        <begin position="224"/>
        <end position="241"/>
    </location>
</feature>
<feature type="transmembrane region" description="Helical" evidence="11">
    <location>
        <begin position="90"/>
        <end position="111"/>
    </location>
</feature>
<organism evidence="12 13">
    <name type="scientific">Polychaeton citri CBS 116435</name>
    <dbReference type="NCBI Taxonomy" id="1314669"/>
    <lineage>
        <taxon>Eukaryota</taxon>
        <taxon>Fungi</taxon>
        <taxon>Dikarya</taxon>
        <taxon>Ascomycota</taxon>
        <taxon>Pezizomycotina</taxon>
        <taxon>Dothideomycetes</taxon>
        <taxon>Dothideomycetidae</taxon>
        <taxon>Capnodiales</taxon>
        <taxon>Capnodiaceae</taxon>
        <taxon>Polychaeton</taxon>
    </lineage>
</organism>
<keyword evidence="3" id="KW-0813">Transport</keyword>
<evidence type="ECO:0000256" key="11">
    <source>
        <dbReference type="SAM" id="Phobius"/>
    </source>
</evidence>
<dbReference type="AlphaFoldDB" id="A0A9P4ULM3"/>
<gene>
    <name evidence="12" type="ORF">K431DRAFT_306912</name>
</gene>
<reference evidence="12" key="1">
    <citation type="journal article" date="2020" name="Stud. Mycol.">
        <title>101 Dothideomycetes genomes: a test case for predicting lifestyles and emergence of pathogens.</title>
        <authorList>
            <person name="Haridas S."/>
            <person name="Albert R."/>
            <person name="Binder M."/>
            <person name="Bloem J."/>
            <person name="Labutti K."/>
            <person name="Salamov A."/>
            <person name="Andreopoulos B."/>
            <person name="Baker S."/>
            <person name="Barry K."/>
            <person name="Bills G."/>
            <person name="Bluhm B."/>
            <person name="Cannon C."/>
            <person name="Castanera R."/>
            <person name="Culley D."/>
            <person name="Daum C."/>
            <person name="Ezra D."/>
            <person name="Gonzalez J."/>
            <person name="Henrissat B."/>
            <person name="Kuo A."/>
            <person name="Liang C."/>
            <person name="Lipzen A."/>
            <person name="Lutzoni F."/>
            <person name="Magnuson J."/>
            <person name="Mondo S."/>
            <person name="Nolan M."/>
            <person name="Ohm R."/>
            <person name="Pangilinan J."/>
            <person name="Park H.-J."/>
            <person name="Ramirez L."/>
            <person name="Alfaro M."/>
            <person name="Sun H."/>
            <person name="Tritt A."/>
            <person name="Yoshinaga Y."/>
            <person name="Zwiers L.-H."/>
            <person name="Turgeon B."/>
            <person name="Goodwin S."/>
            <person name="Spatafora J."/>
            <person name="Crous P."/>
            <person name="Grigoriev I."/>
        </authorList>
    </citation>
    <scope>NUCLEOTIDE SEQUENCE</scope>
    <source>
        <strain evidence="12">CBS 116435</strain>
    </source>
</reference>
<feature type="transmembrane region" description="Helical" evidence="11">
    <location>
        <begin position="344"/>
        <end position="365"/>
    </location>
</feature>
<evidence type="ECO:0000256" key="5">
    <source>
        <dbReference type="ARBA" id="ARBA00022692"/>
    </source>
</evidence>
<evidence type="ECO:0000256" key="9">
    <source>
        <dbReference type="ARBA" id="ARBA00041103"/>
    </source>
</evidence>